<accession>A0A8J3HUA6</accession>
<dbReference type="RefSeq" id="WP_220191690.1">
    <property type="nucleotide sequence ID" value="NZ_BNJF01000001.1"/>
</dbReference>
<sequence length="106" mass="12075">MDKLTNLLKNYQVGIWCKRAAWIQLILRLVYVVLQFSIVYAGQVSPISLTAIWSLVQFLLPLANAILFDFFILYAAAVAVEHLTGTAQRVEDDEDDEDYEDTIAHQ</sequence>
<name>A0A8J3HUA6_9CHLR</name>
<keyword evidence="3" id="KW-1185">Reference proteome</keyword>
<gene>
    <name evidence="2" type="ORF">KSX_02690</name>
</gene>
<keyword evidence="1" id="KW-0472">Membrane</keyword>
<dbReference type="AlphaFoldDB" id="A0A8J3HUA6"/>
<feature type="transmembrane region" description="Helical" evidence="1">
    <location>
        <begin position="21"/>
        <end position="40"/>
    </location>
</feature>
<keyword evidence="1" id="KW-1133">Transmembrane helix</keyword>
<dbReference type="Proteomes" id="UP000612362">
    <property type="component" value="Unassembled WGS sequence"/>
</dbReference>
<keyword evidence="1" id="KW-0812">Transmembrane</keyword>
<proteinExistence type="predicted"/>
<dbReference type="EMBL" id="BNJF01000001">
    <property type="protein sequence ID" value="GHO42106.1"/>
    <property type="molecule type" value="Genomic_DNA"/>
</dbReference>
<comment type="caution">
    <text evidence="2">The sequence shown here is derived from an EMBL/GenBank/DDBJ whole genome shotgun (WGS) entry which is preliminary data.</text>
</comment>
<evidence type="ECO:0000313" key="3">
    <source>
        <dbReference type="Proteomes" id="UP000612362"/>
    </source>
</evidence>
<evidence type="ECO:0000313" key="2">
    <source>
        <dbReference type="EMBL" id="GHO42106.1"/>
    </source>
</evidence>
<feature type="transmembrane region" description="Helical" evidence="1">
    <location>
        <begin position="52"/>
        <end position="80"/>
    </location>
</feature>
<organism evidence="2 3">
    <name type="scientific">Ktedonospora formicarum</name>
    <dbReference type="NCBI Taxonomy" id="2778364"/>
    <lineage>
        <taxon>Bacteria</taxon>
        <taxon>Bacillati</taxon>
        <taxon>Chloroflexota</taxon>
        <taxon>Ktedonobacteria</taxon>
        <taxon>Ktedonobacterales</taxon>
        <taxon>Ktedonobacteraceae</taxon>
        <taxon>Ktedonospora</taxon>
    </lineage>
</organism>
<evidence type="ECO:0000256" key="1">
    <source>
        <dbReference type="SAM" id="Phobius"/>
    </source>
</evidence>
<reference evidence="2" key="1">
    <citation type="submission" date="2020-10" db="EMBL/GenBank/DDBJ databases">
        <title>Taxonomic study of unclassified bacteria belonging to the class Ktedonobacteria.</title>
        <authorList>
            <person name="Yabe S."/>
            <person name="Wang C.M."/>
            <person name="Zheng Y."/>
            <person name="Sakai Y."/>
            <person name="Cavaletti L."/>
            <person name="Monciardini P."/>
            <person name="Donadio S."/>
        </authorList>
    </citation>
    <scope>NUCLEOTIDE SEQUENCE</scope>
    <source>
        <strain evidence="2">SOSP1-1</strain>
    </source>
</reference>
<protein>
    <submittedName>
        <fullName evidence="2">Uncharacterized protein</fullName>
    </submittedName>
</protein>